<dbReference type="Pfam" id="PF00848">
    <property type="entry name" value="Ring_hydroxyl_A"/>
    <property type="match status" value="1"/>
</dbReference>
<dbReference type="InterPro" id="IPR036922">
    <property type="entry name" value="Rieske_2Fe-2S_sf"/>
</dbReference>
<evidence type="ECO:0000256" key="1">
    <source>
        <dbReference type="ARBA" id="ARBA00008751"/>
    </source>
</evidence>
<reference evidence="11" key="3">
    <citation type="submission" date="2015-02" db="EMBL/GenBank/DDBJ databases">
        <authorList>
            <person name="Chooi Y.-H."/>
        </authorList>
    </citation>
    <scope>NUCLEOTIDE SEQUENCE [LARGE SCALE GENOMIC DNA]</scope>
    <source>
        <strain evidence="11">strain Y</strain>
    </source>
</reference>
<keyword evidence="5" id="KW-0408">Iron</keyword>
<feature type="domain" description="Rieske" evidence="8">
    <location>
        <begin position="44"/>
        <end position="163"/>
    </location>
</feature>
<dbReference type="OrthoDB" id="7456916at2"/>
<dbReference type="EMBL" id="LN829119">
    <property type="protein sequence ID" value="CPR19912.1"/>
    <property type="molecule type" value="Genomic_DNA"/>
</dbReference>
<dbReference type="Pfam" id="PF00355">
    <property type="entry name" value="Rieske"/>
    <property type="match status" value="1"/>
</dbReference>
<keyword evidence="2" id="KW-0001">2Fe-2S</keyword>
<dbReference type="InterPro" id="IPR015879">
    <property type="entry name" value="Ring_hydroxy_dOase_asu_C_dom"/>
</dbReference>
<dbReference type="BRENDA" id="1.14.13.111">
    <property type="organism ID" value="15426"/>
</dbReference>
<feature type="region of interest" description="Disordered" evidence="7">
    <location>
        <begin position="400"/>
        <end position="423"/>
    </location>
</feature>
<dbReference type="CDD" id="cd00680">
    <property type="entry name" value="RHO_alpha_C"/>
    <property type="match status" value="1"/>
</dbReference>
<keyword evidence="10" id="KW-0503">Monooxygenase</keyword>
<evidence type="ECO:0000256" key="3">
    <source>
        <dbReference type="ARBA" id="ARBA00022723"/>
    </source>
</evidence>
<dbReference type="PANTHER" id="PTHR43756:SF1">
    <property type="entry name" value="3-PHENYLPROPIONATE_CINNAMIC ACID DIOXYGENASE SUBUNIT ALPHA"/>
    <property type="match status" value="1"/>
</dbReference>
<evidence type="ECO:0000313" key="11">
    <source>
        <dbReference type="Proteomes" id="UP000033187"/>
    </source>
</evidence>
<dbReference type="PANTHER" id="PTHR43756">
    <property type="entry name" value="CHOLINE MONOOXYGENASE, CHLOROPLASTIC"/>
    <property type="match status" value="1"/>
</dbReference>
<feature type="compositionally biased region" description="Low complexity" evidence="7">
    <location>
        <begin position="411"/>
        <end position="423"/>
    </location>
</feature>
<evidence type="ECO:0000256" key="7">
    <source>
        <dbReference type="SAM" id="MobiDB-lite"/>
    </source>
</evidence>
<keyword evidence="3" id="KW-0479">Metal-binding</keyword>
<dbReference type="InterPro" id="IPR001663">
    <property type="entry name" value="Rng_hydr_dOase-A"/>
</dbReference>
<dbReference type="SUPFAM" id="SSF50022">
    <property type="entry name" value="ISP domain"/>
    <property type="match status" value="1"/>
</dbReference>
<keyword evidence="6" id="KW-0411">Iron-sulfur</keyword>
<dbReference type="GO" id="GO:0005506">
    <property type="term" value="F:iron ion binding"/>
    <property type="evidence" value="ECO:0007669"/>
    <property type="project" value="InterPro"/>
</dbReference>
<evidence type="ECO:0000256" key="4">
    <source>
        <dbReference type="ARBA" id="ARBA00023002"/>
    </source>
</evidence>
<dbReference type="InterPro" id="IPR017941">
    <property type="entry name" value="Rieske_2Fe-2S"/>
</dbReference>
<evidence type="ECO:0000259" key="8">
    <source>
        <dbReference type="PROSITE" id="PS51296"/>
    </source>
</evidence>
<keyword evidence="4 10" id="KW-0560">Oxidoreductase</keyword>
<protein>
    <submittedName>
        <fullName evidence="10">Methanesulfonate (MSA) monooxygenase, hydroxylase alpha subunit</fullName>
        <ecNumber evidence="10">1.14.13.111</ecNumber>
    </submittedName>
    <submittedName>
        <fullName evidence="9">Putative methanesulfonate monooxygenase hydroxylase alpha subunit</fullName>
    </submittedName>
</protein>
<keyword evidence="11" id="KW-1185">Reference proteome</keyword>
<comment type="similarity">
    <text evidence="1">Belongs to the bacterial ring-hydroxylating dioxygenase alpha subunit family.</text>
</comment>
<dbReference type="RefSeq" id="WP_046479267.1">
    <property type="nucleotide sequence ID" value="NZ_LN829118.1"/>
</dbReference>
<proteinExistence type="inferred from homology"/>
<evidence type="ECO:0000256" key="6">
    <source>
        <dbReference type="ARBA" id="ARBA00023014"/>
    </source>
</evidence>
<dbReference type="Gene3D" id="3.90.380.10">
    <property type="entry name" value="Naphthalene 1,2-dioxygenase Alpha Subunit, Chain A, domain 1"/>
    <property type="match status" value="1"/>
</dbReference>
<name>A0A0D6JGB8_9HYPH</name>
<reference evidence="10" key="1">
    <citation type="journal article" date="2015" name="Genome Announc.">
        <title>Complete Genome Sequences of Two Strains of Candidatus Filomicrobium marinum, a Methanesulfonate-Degrading Species.</title>
        <authorList>
            <person name="Henriques A.C."/>
            <person name="De Marco P."/>
        </authorList>
    </citation>
    <scope>NUCLEOTIDE SEQUENCE</scope>
    <source>
        <strain evidence="10">Berkeley</strain>
    </source>
</reference>
<reference evidence="9" key="2">
    <citation type="journal article" date="2015" name="PLoS ONE">
        <title>Methanesulfonate (MSA) Catabolic Genes from Marine and Estuarine Bacteria.</title>
        <authorList>
            <person name="Henriques A.C."/>
            <person name="De Marco P."/>
        </authorList>
    </citation>
    <scope>NUCLEOTIDE SEQUENCE</scope>
    <source>
        <strain evidence="9">Berkeley</strain>
    </source>
</reference>
<evidence type="ECO:0000313" key="10">
    <source>
        <dbReference type="EMBL" id="CPR19912.1"/>
    </source>
</evidence>
<organism evidence="10 11">
    <name type="scientific">Candidatus Filomicrobium marinum</name>
    <dbReference type="NCBI Taxonomy" id="1608628"/>
    <lineage>
        <taxon>Bacteria</taxon>
        <taxon>Pseudomonadati</taxon>
        <taxon>Pseudomonadota</taxon>
        <taxon>Alphaproteobacteria</taxon>
        <taxon>Hyphomicrobiales</taxon>
        <taxon>Hyphomicrobiaceae</taxon>
        <taxon>Filomicrobium</taxon>
    </lineage>
</organism>
<dbReference type="PRINTS" id="PR00090">
    <property type="entry name" value="RNGDIOXGNASE"/>
</dbReference>
<dbReference type="Proteomes" id="UP000033187">
    <property type="component" value="Chromosome 1"/>
</dbReference>
<dbReference type="GO" id="GO:0051537">
    <property type="term" value="F:2 iron, 2 sulfur cluster binding"/>
    <property type="evidence" value="ECO:0007669"/>
    <property type="project" value="UniProtKB-KW"/>
</dbReference>
<dbReference type="EMBL" id="KM879220">
    <property type="protein sequence ID" value="AIY69293.1"/>
    <property type="molecule type" value="Genomic_DNA"/>
</dbReference>
<dbReference type="PROSITE" id="PS51296">
    <property type="entry name" value="RIESKE"/>
    <property type="match status" value="1"/>
</dbReference>
<sequence length="423" mass="48979">MPARNHSQWTAEPPLQQGEWVDSRIYSDQEIFEEENEKLFKHIWVPVCHESELPNAYDFRTTSIAREPIIIVRGADNEVRAFLNVCPHRGMMIERRPSGSFLEGQPSGNPKRMTCMFHAWQFDMKGNCVYVAREQEGYQDRLCKENVGLRRLRCEVKFGGFVWVNLDDSPKVSLEEWAGPAFECLRETLDAEPLEVFHYHKAIVNTNYKLWHDTNSEFYHDFMHYHNRVTGFNDAYFARKNEAFDNGHVVVGTFTVNYENYEGFESRAELSFPHLPPNQWYMIDLFPGFNFNLRGSALRCDTVTPLGPNQVLIEFRGLGLKRDTPEERMTRINHHNSIWGPFGRNLHEDLVGVVGQGATMAPKSEPRRILHGRQENQTIHDENGMRHYYEEWGRWINRSPTNPTQPYTPRAGAAGDAAVAAAE</sequence>
<dbReference type="KEGG" id="fiy:BN1229_v1_2374"/>
<evidence type="ECO:0000313" key="9">
    <source>
        <dbReference type="EMBL" id="AIY69293.1"/>
    </source>
</evidence>
<accession>A0A0D6JGB8</accession>
<gene>
    <name evidence="10" type="primary">msmA</name>
    <name evidence="10" type="ORF">YBN1229_v1_2374</name>
</gene>
<dbReference type="AlphaFoldDB" id="A0A0D6JGB8"/>
<evidence type="ECO:0000256" key="5">
    <source>
        <dbReference type="ARBA" id="ARBA00023004"/>
    </source>
</evidence>
<dbReference type="Gene3D" id="2.102.10.10">
    <property type="entry name" value="Rieske [2Fe-2S] iron-sulphur domain"/>
    <property type="match status" value="1"/>
</dbReference>
<dbReference type="SUPFAM" id="SSF55961">
    <property type="entry name" value="Bet v1-like"/>
    <property type="match status" value="1"/>
</dbReference>
<dbReference type="CDD" id="cd03469">
    <property type="entry name" value="Rieske_RO_Alpha_N"/>
    <property type="match status" value="1"/>
</dbReference>
<dbReference type="EC" id="1.14.13.111" evidence="10"/>
<dbReference type="GO" id="GO:0018648">
    <property type="term" value="F:methanesulfonate monooxygenase activity"/>
    <property type="evidence" value="ECO:0007669"/>
    <property type="project" value="UniProtKB-EC"/>
</dbReference>
<dbReference type="KEGG" id="fil:BN1229_v1_3549"/>
<evidence type="ECO:0000256" key="2">
    <source>
        <dbReference type="ARBA" id="ARBA00022714"/>
    </source>
</evidence>